<evidence type="ECO:0000259" key="1">
    <source>
        <dbReference type="Pfam" id="PF07475"/>
    </source>
</evidence>
<keyword evidence="3" id="KW-1185">Reference proteome</keyword>
<dbReference type="AlphaFoldDB" id="A0A4Y6V4X3"/>
<dbReference type="CDD" id="cd01918">
    <property type="entry name" value="HprK_C"/>
    <property type="match status" value="1"/>
</dbReference>
<proteinExistence type="predicted"/>
<dbReference type="InterPro" id="IPR027417">
    <property type="entry name" value="P-loop_NTPase"/>
</dbReference>
<dbReference type="Proteomes" id="UP000317214">
    <property type="component" value="Chromosome"/>
</dbReference>
<dbReference type="Pfam" id="PF07475">
    <property type="entry name" value="Hpr_kinase_C"/>
    <property type="match status" value="1"/>
</dbReference>
<dbReference type="Gene3D" id="3.40.50.300">
    <property type="entry name" value="P-loop containing nucleotide triphosphate hydrolases"/>
    <property type="match status" value="1"/>
</dbReference>
<dbReference type="KEGG" id="ntn:D5366_06860"/>
<keyword evidence="2" id="KW-0418">Kinase</keyword>
<accession>A0A4Y6V4X3</accession>
<evidence type="ECO:0000313" key="2">
    <source>
        <dbReference type="EMBL" id="QDH24973.1"/>
    </source>
</evidence>
<dbReference type="InterPro" id="IPR011104">
    <property type="entry name" value="Hpr_kin/Pase_C"/>
</dbReference>
<organism evidence="2 3">
    <name type="scientific">Neokomagataea tanensis</name>
    <dbReference type="NCBI Taxonomy" id="661191"/>
    <lineage>
        <taxon>Bacteria</taxon>
        <taxon>Pseudomonadati</taxon>
        <taxon>Pseudomonadota</taxon>
        <taxon>Alphaproteobacteria</taxon>
        <taxon>Acetobacterales</taxon>
        <taxon>Acetobacteraceae</taxon>
        <taxon>Neokomagataea</taxon>
    </lineage>
</organism>
<sequence length="142" mass="14847">MIPHSIHASCVARDGAAIVIYGPTGAGKSLLALALIEHGFTLVADDRVELGSEGASPPETIRGLIEVRGVGILAMPWVAPVPVRLAVALGRRADRLPQSEHDPQTGAVLLRILGSEYGDVSRVKAAFDACTGRYEWVAGAGK</sequence>
<protein>
    <submittedName>
        <fullName evidence="2">Serine kinase</fullName>
    </submittedName>
</protein>
<keyword evidence="2" id="KW-0808">Transferase</keyword>
<name>A0A4Y6V4X3_9PROT</name>
<evidence type="ECO:0000313" key="3">
    <source>
        <dbReference type="Proteomes" id="UP000317214"/>
    </source>
</evidence>
<dbReference type="RefSeq" id="WP_141492824.1">
    <property type="nucleotide sequence ID" value="NZ_CP032485.1"/>
</dbReference>
<dbReference type="OrthoDB" id="8326226at2"/>
<dbReference type="GO" id="GO:0006109">
    <property type="term" value="P:regulation of carbohydrate metabolic process"/>
    <property type="evidence" value="ECO:0007669"/>
    <property type="project" value="InterPro"/>
</dbReference>
<dbReference type="GO" id="GO:0000155">
    <property type="term" value="F:phosphorelay sensor kinase activity"/>
    <property type="evidence" value="ECO:0007669"/>
    <property type="project" value="InterPro"/>
</dbReference>
<dbReference type="GO" id="GO:0005524">
    <property type="term" value="F:ATP binding"/>
    <property type="evidence" value="ECO:0007669"/>
    <property type="project" value="InterPro"/>
</dbReference>
<dbReference type="EMBL" id="CP032485">
    <property type="protein sequence ID" value="QDH24973.1"/>
    <property type="molecule type" value="Genomic_DNA"/>
</dbReference>
<gene>
    <name evidence="2" type="ORF">D5366_06860</name>
</gene>
<feature type="domain" description="HPr kinase/phosphorylase C-terminal" evidence="1">
    <location>
        <begin position="5"/>
        <end position="74"/>
    </location>
</feature>
<reference evidence="2 3" key="1">
    <citation type="submission" date="2018-09" db="EMBL/GenBank/DDBJ databases">
        <title>The complete genome sequence of Neokomagataea tanensis NBRC 106556(T).</title>
        <authorList>
            <person name="Chua K.-O."/>
            <person name="See-Too W.-S."/>
            <person name="Hong K.-W."/>
            <person name="Yin W.-F."/>
            <person name="Chan K.-G."/>
        </authorList>
    </citation>
    <scope>NUCLEOTIDE SEQUENCE [LARGE SCALE GENOMIC DNA]</scope>
    <source>
        <strain evidence="3">AH13 \ NBRC 106556</strain>
    </source>
</reference>
<dbReference type="SUPFAM" id="SSF53795">
    <property type="entry name" value="PEP carboxykinase-like"/>
    <property type="match status" value="1"/>
</dbReference>